<keyword evidence="9" id="KW-0808">Transferase</keyword>
<dbReference type="InterPro" id="IPR017441">
    <property type="entry name" value="Protein_kinase_ATP_BS"/>
</dbReference>
<feature type="binding site" evidence="22">
    <location>
        <position position="826"/>
    </location>
    <ligand>
        <name>ATP</name>
        <dbReference type="ChEBI" id="CHEBI:30616"/>
    </ligand>
</feature>
<evidence type="ECO:0000256" key="3">
    <source>
        <dbReference type="ARBA" id="ARBA00008684"/>
    </source>
</evidence>
<dbReference type="PROSITE" id="PS51450">
    <property type="entry name" value="LRR"/>
    <property type="match status" value="1"/>
</dbReference>
<dbReference type="InterPro" id="IPR013210">
    <property type="entry name" value="LRR_N_plant-typ"/>
</dbReference>
<dbReference type="GO" id="GO:0006952">
    <property type="term" value="P:defense response"/>
    <property type="evidence" value="ECO:0007669"/>
    <property type="project" value="UniProtKB-ARBA"/>
</dbReference>
<dbReference type="Gramene" id="PSS33597">
    <property type="protein sequence ID" value="PSS33597"/>
    <property type="gene ID" value="CEY00_Acc03998"/>
</dbReference>
<gene>
    <name evidence="26" type="ORF">CEY00_Acc03998</name>
</gene>
<evidence type="ECO:0000256" key="7">
    <source>
        <dbReference type="ARBA" id="ARBA00022553"/>
    </source>
</evidence>
<evidence type="ECO:0000256" key="24">
    <source>
        <dbReference type="SAM" id="SignalP"/>
    </source>
</evidence>
<dbReference type="InParanoid" id="A0A2R6RUA8"/>
<dbReference type="SUPFAM" id="SSF56112">
    <property type="entry name" value="Protein kinase-like (PK-like)"/>
    <property type="match status" value="1"/>
</dbReference>
<keyword evidence="18 26" id="KW-0675">Receptor</keyword>
<keyword evidence="14 26" id="KW-0418">Kinase</keyword>
<feature type="domain" description="Protein kinase" evidence="25">
    <location>
        <begin position="798"/>
        <end position="1091"/>
    </location>
</feature>
<dbReference type="SUPFAM" id="SSF52047">
    <property type="entry name" value="RNI-like"/>
    <property type="match status" value="2"/>
</dbReference>
<evidence type="ECO:0000256" key="18">
    <source>
        <dbReference type="ARBA" id="ARBA00023170"/>
    </source>
</evidence>
<dbReference type="Gene3D" id="3.80.10.10">
    <property type="entry name" value="Ribonuclease Inhibitor"/>
    <property type="match status" value="5"/>
</dbReference>
<dbReference type="InterPro" id="IPR011009">
    <property type="entry name" value="Kinase-like_dom_sf"/>
</dbReference>
<evidence type="ECO:0000256" key="17">
    <source>
        <dbReference type="ARBA" id="ARBA00023136"/>
    </source>
</evidence>
<dbReference type="Pfam" id="PF08263">
    <property type="entry name" value="LRRNT_2"/>
    <property type="match status" value="1"/>
</dbReference>
<evidence type="ECO:0000313" key="27">
    <source>
        <dbReference type="Proteomes" id="UP000241394"/>
    </source>
</evidence>
<feature type="transmembrane region" description="Helical" evidence="23">
    <location>
        <begin position="741"/>
        <end position="763"/>
    </location>
</feature>
<evidence type="ECO:0000313" key="26">
    <source>
        <dbReference type="EMBL" id="PSS33597.1"/>
    </source>
</evidence>
<dbReference type="Gene3D" id="3.30.200.20">
    <property type="entry name" value="Phosphorylase Kinase, domain 1"/>
    <property type="match status" value="1"/>
</dbReference>
<evidence type="ECO:0000256" key="19">
    <source>
        <dbReference type="ARBA" id="ARBA00023180"/>
    </source>
</evidence>
<evidence type="ECO:0000256" key="11">
    <source>
        <dbReference type="ARBA" id="ARBA00022729"/>
    </source>
</evidence>
<keyword evidence="7" id="KW-0597">Phosphoprotein</keyword>
<protein>
    <recommendedName>
        <fullName evidence="4">non-specific serine/threonine protein kinase</fullName>
        <ecNumber evidence="4">2.7.11.1</ecNumber>
    </recommendedName>
</protein>
<dbReference type="FunFam" id="3.30.200.20:FF:000661">
    <property type="entry name" value="Serine-threonine protein kinase plant-type"/>
    <property type="match status" value="1"/>
</dbReference>
<evidence type="ECO:0000256" key="6">
    <source>
        <dbReference type="ARBA" id="ARBA00022527"/>
    </source>
</evidence>
<dbReference type="AlphaFoldDB" id="A0A2R6RUA8"/>
<dbReference type="SMART" id="SM00220">
    <property type="entry name" value="S_TKc"/>
    <property type="match status" value="1"/>
</dbReference>
<evidence type="ECO:0000256" key="8">
    <source>
        <dbReference type="ARBA" id="ARBA00022614"/>
    </source>
</evidence>
<keyword evidence="15 22" id="KW-0067">ATP-binding</keyword>
<dbReference type="GO" id="GO:0005524">
    <property type="term" value="F:ATP binding"/>
    <property type="evidence" value="ECO:0007669"/>
    <property type="project" value="UniProtKB-UniRule"/>
</dbReference>
<keyword evidence="19" id="KW-0325">Glycoprotein</keyword>
<feature type="signal peptide" evidence="24">
    <location>
        <begin position="1"/>
        <end position="23"/>
    </location>
</feature>
<dbReference type="Pfam" id="PF00069">
    <property type="entry name" value="Pkinase"/>
    <property type="match status" value="1"/>
</dbReference>
<dbReference type="OrthoDB" id="676979at2759"/>
<dbReference type="FunFam" id="3.80.10.10:FF:000101">
    <property type="entry name" value="LRR receptor-like serine/threonine-protein kinase ERECTA"/>
    <property type="match status" value="1"/>
</dbReference>
<feature type="chain" id="PRO_5015335156" description="non-specific serine/threonine protein kinase" evidence="24">
    <location>
        <begin position="24"/>
        <end position="1103"/>
    </location>
</feature>
<reference evidence="26 27" key="1">
    <citation type="submission" date="2017-07" db="EMBL/GenBank/DDBJ databases">
        <title>An improved, manually edited Actinidia chinensis var. chinensis (kiwifruit) genome highlights the challenges associated with draft genomes and gene prediction in plants.</title>
        <authorList>
            <person name="Pilkington S."/>
            <person name="Crowhurst R."/>
            <person name="Hilario E."/>
            <person name="Nardozza S."/>
            <person name="Fraser L."/>
            <person name="Peng Y."/>
            <person name="Gunaseelan K."/>
            <person name="Simpson R."/>
            <person name="Tahir J."/>
            <person name="Deroles S."/>
            <person name="Templeton K."/>
            <person name="Luo Z."/>
            <person name="Davy M."/>
            <person name="Cheng C."/>
            <person name="Mcneilage M."/>
            <person name="Scaglione D."/>
            <person name="Liu Y."/>
            <person name="Zhang Q."/>
            <person name="Datson P."/>
            <person name="De Silva N."/>
            <person name="Gardiner S."/>
            <person name="Bassett H."/>
            <person name="Chagne D."/>
            <person name="Mccallum J."/>
            <person name="Dzierzon H."/>
            <person name="Deng C."/>
            <person name="Wang Y.-Y."/>
            <person name="Barron N."/>
            <person name="Manako K."/>
            <person name="Bowen J."/>
            <person name="Foster T."/>
            <person name="Erridge Z."/>
            <person name="Tiffin H."/>
            <person name="Waite C."/>
            <person name="Davies K."/>
            <person name="Grierson E."/>
            <person name="Laing W."/>
            <person name="Kirk R."/>
            <person name="Chen X."/>
            <person name="Wood M."/>
            <person name="Montefiori M."/>
            <person name="Brummell D."/>
            <person name="Schwinn K."/>
            <person name="Catanach A."/>
            <person name="Fullerton C."/>
            <person name="Li D."/>
            <person name="Meiyalaghan S."/>
            <person name="Nieuwenhuizen N."/>
            <person name="Read N."/>
            <person name="Prakash R."/>
            <person name="Hunter D."/>
            <person name="Zhang H."/>
            <person name="Mckenzie M."/>
            <person name="Knabel M."/>
            <person name="Harris A."/>
            <person name="Allan A."/>
            <person name="Chen A."/>
            <person name="Janssen B."/>
            <person name="Plunkett B."/>
            <person name="Dwamena C."/>
            <person name="Voogd C."/>
            <person name="Leif D."/>
            <person name="Lafferty D."/>
            <person name="Souleyre E."/>
            <person name="Varkonyi-Gasic E."/>
            <person name="Gambi F."/>
            <person name="Hanley J."/>
            <person name="Yao J.-L."/>
            <person name="Cheung J."/>
            <person name="David K."/>
            <person name="Warren B."/>
            <person name="Marsh K."/>
            <person name="Snowden K."/>
            <person name="Lin-Wang K."/>
            <person name="Brian L."/>
            <person name="Martinez-Sanchez M."/>
            <person name="Wang M."/>
            <person name="Ileperuma N."/>
            <person name="Macnee N."/>
            <person name="Campin R."/>
            <person name="Mcatee P."/>
            <person name="Drummond R."/>
            <person name="Espley R."/>
            <person name="Ireland H."/>
            <person name="Wu R."/>
            <person name="Atkinson R."/>
            <person name="Karunairetnam S."/>
            <person name="Bulley S."/>
            <person name="Chunkath S."/>
            <person name="Hanley Z."/>
            <person name="Storey R."/>
            <person name="Thrimawithana A."/>
            <person name="Thomson S."/>
            <person name="David C."/>
            <person name="Testolin R."/>
        </authorList>
    </citation>
    <scope>NUCLEOTIDE SEQUENCE [LARGE SCALE GENOMIC DNA]</scope>
    <source>
        <strain evidence="27">cv. Red5</strain>
        <tissue evidence="26">Young leaf</tissue>
    </source>
</reference>
<evidence type="ECO:0000256" key="22">
    <source>
        <dbReference type="PROSITE-ProRule" id="PRU10141"/>
    </source>
</evidence>
<evidence type="ECO:0000256" key="10">
    <source>
        <dbReference type="ARBA" id="ARBA00022692"/>
    </source>
</evidence>
<dbReference type="FunFam" id="3.80.10.10:FF:000383">
    <property type="entry name" value="Leucine-rich repeat receptor protein kinase EMS1"/>
    <property type="match status" value="2"/>
</dbReference>
<dbReference type="FunFam" id="3.80.10.10:FF:000317">
    <property type="entry name" value="Inactive leucine-rich repeat receptor-like protein kinase"/>
    <property type="match status" value="1"/>
</dbReference>
<keyword evidence="8" id="KW-0433">Leucine-rich repeat</keyword>
<evidence type="ECO:0000259" key="25">
    <source>
        <dbReference type="PROSITE" id="PS50011"/>
    </source>
</evidence>
<evidence type="ECO:0000256" key="9">
    <source>
        <dbReference type="ARBA" id="ARBA00022679"/>
    </source>
</evidence>
<dbReference type="GO" id="GO:0051707">
    <property type="term" value="P:response to other organism"/>
    <property type="evidence" value="ECO:0007669"/>
    <property type="project" value="UniProtKB-ARBA"/>
</dbReference>
<dbReference type="EC" id="2.7.11.1" evidence="4"/>
<dbReference type="PRINTS" id="PR00019">
    <property type="entry name" value="LEURICHRPT"/>
</dbReference>
<dbReference type="Gene3D" id="1.10.510.10">
    <property type="entry name" value="Transferase(Phosphotransferase) domain 1"/>
    <property type="match status" value="1"/>
</dbReference>
<dbReference type="InterPro" id="IPR000719">
    <property type="entry name" value="Prot_kinase_dom"/>
</dbReference>
<dbReference type="STRING" id="1590841.A0A2R6RUA8"/>
<evidence type="ECO:0000256" key="16">
    <source>
        <dbReference type="ARBA" id="ARBA00022989"/>
    </source>
</evidence>
<dbReference type="PROSITE" id="PS00108">
    <property type="entry name" value="PROTEIN_KINASE_ST"/>
    <property type="match status" value="1"/>
</dbReference>
<reference evidence="27" key="2">
    <citation type="journal article" date="2018" name="BMC Genomics">
        <title>A manually annotated Actinidia chinensis var. chinensis (kiwifruit) genome highlights the challenges associated with draft genomes and gene prediction in plants.</title>
        <authorList>
            <person name="Pilkington S.M."/>
            <person name="Crowhurst R."/>
            <person name="Hilario E."/>
            <person name="Nardozza S."/>
            <person name="Fraser L."/>
            <person name="Peng Y."/>
            <person name="Gunaseelan K."/>
            <person name="Simpson R."/>
            <person name="Tahir J."/>
            <person name="Deroles S.C."/>
            <person name="Templeton K."/>
            <person name="Luo Z."/>
            <person name="Davy M."/>
            <person name="Cheng C."/>
            <person name="McNeilage M."/>
            <person name="Scaglione D."/>
            <person name="Liu Y."/>
            <person name="Zhang Q."/>
            <person name="Datson P."/>
            <person name="De Silva N."/>
            <person name="Gardiner S.E."/>
            <person name="Bassett H."/>
            <person name="Chagne D."/>
            <person name="McCallum J."/>
            <person name="Dzierzon H."/>
            <person name="Deng C."/>
            <person name="Wang Y.Y."/>
            <person name="Barron L."/>
            <person name="Manako K."/>
            <person name="Bowen J."/>
            <person name="Foster T.M."/>
            <person name="Erridge Z.A."/>
            <person name="Tiffin H."/>
            <person name="Waite C.N."/>
            <person name="Davies K.M."/>
            <person name="Grierson E.P."/>
            <person name="Laing W.A."/>
            <person name="Kirk R."/>
            <person name="Chen X."/>
            <person name="Wood M."/>
            <person name="Montefiori M."/>
            <person name="Brummell D.A."/>
            <person name="Schwinn K.E."/>
            <person name="Catanach A."/>
            <person name="Fullerton C."/>
            <person name="Li D."/>
            <person name="Meiyalaghan S."/>
            <person name="Nieuwenhuizen N."/>
            <person name="Read N."/>
            <person name="Prakash R."/>
            <person name="Hunter D."/>
            <person name="Zhang H."/>
            <person name="McKenzie M."/>
            <person name="Knabel M."/>
            <person name="Harris A."/>
            <person name="Allan A.C."/>
            <person name="Gleave A."/>
            <person name="Chen A."/>
            <person name="Janssen B.J."/>
            <person name="Plunkett B."/>
            <person name="Ampomah-Dwamena C."/>
            <person name="Voogd C."/>
            <person name="Leif D."/>
            <person name="Lafferty D."/>
            <person name="Souleyre E.J.F."/>
            <person name="Varkonyi-Gasic E."/>
            <person name="Gambi F."/>
            <person name="Hanley J."/>
            <person name="Yao J.L."/>
            <person name="Cheung J."/>
            <person name="David K.M."/>
            <person name="Warren B."/>
            <person name="Marsh K."/>
            <person name="Snowden K.C."/>
            <person name="Lin-Wang K."/>
            <person name="Brian L."/>
            <person name="Martinez-Sanchez M."/>
            <person name="Wang M."/>
            <person name="Ileperuma N."/>
            <person name="Macnee N."/>
            <person name="Campin R."/>
            <person name="McAtee P."/>
            <person name="Drummond R.S.M."/>
            <person name="Espley R.V."/>
            <person name="Ireland H.S."/>
            <person name="Wu R."/>
            <person name="Atkinson R.G."/>
            <person name="Karunairetnam S."/>
            <person name="Bulley S."/>
            <person name="Chunkath S."/>
            <person name="Hanley Z."/>
            <person name="Storey R."/>
            <person name="Thrimawithana A.H."/>
            <person name="Thomson S."/>
            <person name="David C."/>
            <person name="Testolin R."/>
            <person name="Huang H."/>
            <person name="Hellens R.P."/>
            <person name="Schaffer R.J."/>
        </authorList>
    </citation>
    <scope>NUCLEOTIDE SEQUENCE [LARGE SCALE GENOMIC DNA]</scope>
    <source>
        <strain evidence="27">cv. Red5</strain>
    </source>
</reference>
<keyword evidence="10 23" id="KW-0812">Transmembrane</keyword>
<dbReference type="EMBL" id="NKQK01000003">
    <property type="protein sequence ID" value="PSS33597.1"/>
    <property type="molecule type" value="Genomic_DNA"/>
</dbReference>
<evidence type="ECO:0000256" key="21">
    <source>
        <dbReference type="ARBA" id="ARBA00048679"/>
    </source>
</evidence>
<evidence type="ECO:0000256" key="2">
    <source>
        <dbReference type="ARBA" id="ARBA00004479"/>
    </source>
</evidence>
<name>A0A2R6RUA8_ACTCC</name>
<dbReference type="InterPro" id="IPR051809">
    <property type="entry name" value="Plant_receptor-like_S/T_kinase"/>
</dbReference>
<keyword evidence="13 22" id="KW-0547">Nucleotide-binding</keyword>
<comment type="caution">
    <text evidence="26">The sequence shown here is derived from an EMBL/GenBank/DDBJ whole genome shotgun (WGS) entry which is preliminary data.</text>
</comment>
<keyword evidence="27" id="KW-1185">Reference proteome</keyword>
<evidence type="ECO:0000256" key="4">
    <source>
        <dbReference type="ARBA" id="ARBA00012513"/>
    </source>
</evidence>
<evidence type="ECO:0000256" key="14">
    <source>
        <dbReference type="ARBA" id="ARBA00022777"/>
    </source>
</evidence>
<dbReference type="GO" id="GO:0005886">
    <property type="term" value="C:plasma membrane"/>
    <property type="evidence" value="ECO:0007669"/>
    <property type="project" value="UniProtKB-SubCell"/>
</dbReference>
<comment type="subcellular location">
    <subcellularLocation>
        <location evidence="1">Cell membrane</location>
        <topology evidence="1">Single-pass membrane protein</topology>
    </subcellularLocation>
    <subcellularLocation>
        <location evidence="2">Membrane</location>
        <topology evidence="2">Single-pass type I membrane protein</topology>
    </subcellularLocation>
</comment>
<keyword evidence="16 23" id="KW-1133">Transmembrane helix</keyword>
<keyword evidence="6" id="KW-0723">Serine/threonine-protein kinase</keyword>
<comment type="similarity">
    <text evidence="3">Belongs to the protein kinase superfamily. Ser/Thr protein kinase family.</text>
</comment>
<dbReference type="PROSITE" id="PS00107">
    <property type="entry name" value="PROTEIN_KINASE_ATP"/>
    <property type="match status" value="1"/>
</dbReference>
<dbReference type="Pfam" id="PF13855">
    <property type="entry name" value="LRR_8"/>
    <property type="match status" value="2"/>
</dbReference>
<dbReference type="PROSITE" id="PS50011">
    <property type="entry name" value="PROTEIN_KINASE_DOM"/>
    <property type="match status" value="1"/>
</dbReference>
<keyword evidence="12" id="KW-0677">Repeat</keyword>
<dbReference type="Proteomes" id="UP000241394">
    <property type="component" value="Chromosome LG3"/>
</dbReference>
<dbReference type="GO" id="GO:0004674">
    <property type="term" value="F:protein serine/threonine kinase activity"/>
    <property type="evidence" value="ECO:0007669"/>
    <property type="project" value="UniProtKB-KW"/>
</dbReference>
<dbReference type="Pfam" id="PF00560">
    <property type="entry name" value="LRR_1"/>
    <property type="match status" value="10"/>
</dbReference>
<organism evidence="26 27">
    <name type="scientific">Actinidia chinensis var. chinensis</name>
    <name type="common">Chinese soft-hair kiwi</name>
    <dbReference type="NCBI Taxonomy" id="1590841"/>
    <lineage>
        <taxon>Eukaryota</taxon>
        <taxon>Viridiplantae</taxon>
        <taxon>Streptophyta</taxon>
        <taxon>Embryophyta</taxon>
        <taxon>Tracheophyta</taxon>
        <taxon>Spermatophyta</taxon>
        <taxon>Magnoliopsida</taxon>
        <taxon>eudicotyledons</taxon>
        <taxon>Gunneridae</taxon>
        <taxon>Pentapetalae</taxon>
        <taxon>asterids</taxon>
        <taxon>Ericales</taxon>
        <taxon>Actinidiaceae</taxon>
        <taxon>Actinidia</taxon>
    </lineage>
</organism>
<dbReference type="PANTHER" id="PTHR27008:SF575">
    <property type="entry name" value="LRR RECEPTOR-LIKE SERINE_THREONINE-PROTEIN KINASE EFR"/>
    <property type="match status" value="1"/>
</dbReference>
<dbReference type="SMART" id="SM00369">
    <property type="entry name" value="LRR_TYP"/>
    <property type="match status" value="10"/>
</dbReference>
<accession>A0A2R6RUA8</accession>
<evidence type="ECO:0000256" key="15">
    <source>
        <dbReference type="ARBA" id="ARBA00022840"/>
    </source>
</evidence>
<comment type="catalytic activity">
    <reaction evidence="20">
        <text>L-threonyl-[protein] + ATP = O-phospho-L-threonyl-[protein] + ADP + H(+)</text>
        <dbReference type="Rhea" id="RHEA:46608"/>
        <dbReference type="Rhea" id="RHEA-COMP:11060"/>
        <dbReference type="Rhea" id="RHEA-COMP:11605"/>
        <dbReference type="ChEBI" id="CHEBI:15378"/>
        <dbReference type="ChEBI" id="CHEBI:30013"/>
        <dbReference type="ChEBI" id="CHEBI:30616"/>
        <dbReference type="ChEBI" id="CHEBI:61977"/>
        <dbReference type="ChEBI" id="CHEBI:456216"/>
        <dbReference type="EC" id="2.7.11.1"/>
    </reaction>
</comment>
<sequence>MSMINAIFLLILFLVSIFASCLAQGTNLTDYAALLAFKSQLTLEPNNTLFGNWSTNTHFCNWVGVSCLKHRVVALQLPNLALAGNVSPDISNLTQLVVLDLSSNNFVGPIPSELGRLNHLRLINVTRNFLQGSIPANLSRCRELEELYLSDNPITGSIPEEIGLLSNLKALRLNNNNLTGNIPASLGNVSKLQYLYVHENSLEGQIPSEIGNLFSLTLLSFRGNNFTGSIPPSIFNISELEIVDLSINRFSGKLPENLGIWKVERLFLDSNRLTGLIPTSLCNSSKLGYLFFTENDLQGSIPSEFGRLQELQWFEFEYNRLSGNIPFSIFNISLLRILKARHNYLSGELPDDLGVWLPELEEIFLSHNQFRGNIPDSICNASKLVSLEVSNNSLSGKVPLMLGNLVKLEHLILQYNLLENEPGVRNLEFLNSLVNCQNLEYLSFSENPLNGHLPDAIGNLSMNLKVIDAGSCDIRGVIPLGLGNLSSVLFLGLANNGLEGTLPSSLVGLQNLERLYLTGNSLEGTISAEICSLKSLGILHLGENKLTGSIPAYLQNLTELRELSLAANNFHSTIPSTFWGLVKLALLNLSMNLLNGYIPLEVGNLKAVYIMDLSSNSFAGDIPTSLGYLQSLDSLYMSNNSFTGLIPETFSNMIVLQYLDLSSNSLSGTIPKSLQLLRDLKYLNLSFNRLEGEIPHEGVFAYLTYQSIMGNPHLCGTPKLHVPSCPAPTKPRRRTTHVLQITIPIASAVVLLIICFSIFITLCRKKDVKGPSIGGDSSPRIGHQIITYQELLQATEHFGESNLVGSGSSSFVYKGILSDSSLVAIKVFNMQSEGVLKFFDAECEVMCNARHRNLVKIISTCSNADFNAMVLEYMPNGSLDKWLYSHNNFLSLAQRLDIVTDVALALEYLHHECAMPIVHCDLKPSNVLLDEDMHARVADFGIAKLLAQDQAMAQTKTLGTIGYIAPEYGLDGHVSPSGDVYSFGILMLETFTRRRPTEDMFRGDLSLNQWVTNSFPHEVTKVLDSNLLRDIGIIGEDSSSEIDENSGDIEKLLVSIFHVALQCLRESPEERINIRDVVVQLKKIKKRLETFCNKQFHTSWKKN</sequence>
<keyword evidence="17 23" id="KW-0472">Membrane</keyword>
<dbReference type="PANTHER" id="PTHR27008">
    <property type="entry name" value="OS04G0122200 PROTEIN"/>
    <property type="match status" value="1"/>
</dbReference>
<evidence type="ECO:0000256" key="20">
    <source>
        <dbReference type="ARBA" id="ARBA00047899"/>
    </source>
</evidence>
<dbReference type="InterPro" id="IPR032675">
    <property type="entry name" value="LRR_dom_sf"/>
</dbReference>
<dbReference type="FunFam" id="1.10.510.10:FF:000358">
    <property type="entry name" value="Putative leucine-rich repeat receptor-like serine/threonine-protein kinase"/>
    <property type="match status" value="1"/>
</dbReference>
<dbReference type="InterPro" id="IPR001611">
    <property type="entry name" value="Leu-rich_rpt"/>
</dbReference>
<evidence type="ECO:0000256" key="13">
    <source>
        <dbReference type="ARBA" id="ARBA00022741"/>
    </source>
</evidence>
<evidence type="ECO:0000256" key="23">
    <source>
        <dbReference type="SAM" id="Phobius"/>
    </source>
</evidence>
<keyword evidence="11 24" id="KW-0732">Signal</keyword>
<keyword evidence="5" id="KW-1003">Cell membrane</keyword>
<evidence type="ECO:0000256" key="1">
    <source>
        <dbReference type="ARBA" id="ARBA00004162"/>
    </source>
</evidence>
<evidence type="ECO:0000256" key="12">
    <source>
        <dbReference type="ARBA" id="ARBA00022737"/>
    </source>
</evidence>
<proteinExistence type="inferred from homology"/>
<comment type="catalytic activity">
    <reaction evidence="21">
        <text>L-seryl-[protein] + ATP = O-phospho-L-seryl-[protein] + ADP + H(+)</text>
        <dbReference type="Rhea" id="RHEA:17989"/>
        <dbReference type="Rhea" id="RHEA-COMP:9863"/>
        <dbReference type="Rhea" id="RHEA-COMP:11604"/>
        <dbReference type="ChEBI" id="CHEBI:15378"/>
        <dbReference type="ChEBI" id="CHEBI:29999"/>
        <dbReference type="ChEBI" id="CHEBI:30616"/>
        <dbReference type="ChEBI" id="CHEBI:83421"/>
        <dbReference type="ChEBI" id="CHEBI:456216"/>
        <dbReference type="EC" id="2.7.11.1"/>
    </reaction>
</comment>
<dbReference type="OMA" id="MSRNAFQ"/>
<evidence type="ECO:0000256" key="5">
    <source>
        <dbReference type="ARBA" id="ARBA00022475"/>
    </source>
</evidence>
<dbReference type="InterPro" id="IPR003591">
    <property type="entry name" value="Leu-rich_rpt_typical-subtyp"/>
</dbReference>
<dbReference type="InterPro" id="IPR008271">
    <property type="entry name" value="Ser/Thr_kinase_AS"/>
</dbReference>